<dbReference type="RefSeq" id="WP_267665434.1">
    <property type="nucleotide sequence ID" value="NZ_JAODIX010000067.1"/>
</dbReference>
<reference evidence="2 3" key="1">
    <citation type="journal article" date="2019" name="Int. J. Syst. Evol. Microbiol.">
        <title>The Global Catalogue of Microorganisms (GCM) 10K type strain sequencing project: providing services to taxonomists for standard genome sequencing and annotation.</title>
        <authorList>
            <consortium name="The Broad Institute Genomics Platform"/>
            <consortium name="The Broad Institute Genome Sequencing Center for Infectious Disease"/>
            <person name="Wu L."/>
            <person name="Ma J."/>
        </authorList>
    </citation>
    <scope>NUCLEOTIDE SEQUENCE [LARGE SCALE GENOMIC DNA]</scope>
    <source>
        <strain evidence="2 3">Q85</strain>
    </source>
</reference>
<organism evidence="2 3">
    <name type="scientific">Halorubrum yunnanense</name>
    <dbReference type="NCBI Taxonomy" id="1526162"/>
    <lineage>
        <taxon>Archaea</taxon>
        <taxon>Methanobacteriati</taxon>
        <taxon>Methanobacteriota</taxon>
        <taxon>Stenosarchaea group</taxon>
        <taxon>Halobacteria</taxon>
        <taxon>Halobacteriales</taxon>
        <taxon>Haloferacaceae</taxon>
        <taxon>Halorubrum</taxon>
    </lineage>
</organism>
<evidence type="ECO:0000259" key="1">
    <source>
        <dbReference type="Pfam" id="PF13439"/>
    </source>
</evidence>
<name>A0ABD5YHK1_9EURY</name>
<dbReference type="EC" id="2.4.-.-" evidence="2"/>
<comment type="caution">
    <text evidence="2">The sequence shown here is derived from an EMBL/GenBank/DDBJ whole genome shotgun (WGS) entry which is preliminary data.</text>
</comment>
<keyword evidence="3" id="KW-1185">Reference proteome</keyword>
<dbReference type="Pfam" id="PF13692">
    <property type="entry name" value="Glyco_trans_1_4"/>
    <property type="match status" value="1"/>
</dbReference>
<gene>
    <name evidence="2" type="ORF">ACFQMK_13875</name>
</gene>
<dbReference type="Pfam" id="PF13439">
    <property type="entry name" value="Glyco_transf_4"/>
    <property type="match status" value="1"/>
</dbReference>
<keyword evidence="2" id="KW-0808">Transferase</keyword>
<dbReference type="Proteomes" id="UP001596390">
    <property type="component" value="Unassembled WGS sequence"/>
</dbReference>
<keyword evidence="2" id="KW-0328">Glycosyltransferase</keyword>
<dbReference type="SUPFAM" id="SSF53756">
    <property type="entry name" value="UDP-Glycosyltransferase/glycogen phosphorylase"/>
    <property type="match status" value="1"/>
</dbReference>
<dbReference type="CDD" id="cd03801">
    <property type="entry name" value="GT4_PimA-like"/>
    <property type="match status" value="1"/>
</dbReference>
<evidence type="ECO:0000313" key="3">
    <source>
        <dbReference type="Proteomes" id="UP001596390"/>
    </source>
</evidence>
<feature type="domain" description="Glycosyltransferase subfamily 4-like N-terminal" evidence="1">
    <location>
        <begin position="15"/>
        <end position="175"/>
    </location>
</feature>
<sequence>MRVCQVVPRYPPQTGGVETHVREISERLIARGHDVKVVTADAAANGDRRETRSGVSVRRCRGVEPGGAFHVSPGIAHAVREVDADVVHAHNYHALPLLFATVAAGDARLVTTPHYHGGSASSIRDRLLTLYRPLGRWALWRADAVVAVSDWECERLADDFGVEATVVPNGIDVERFRDADPFERERPYLLTVGRLEQYKGVQHVIRALPELPDYDLLVAGIGDYGDRLREVAREAEVTDRVEFLGYVADERLPPLYAGAEAYVALSAFEAYGLTVGEALAAGTPCLVRRAGALVDWTDSDGVVGIDSVGCETVAPAVERAVSCTVGRASVVGWDEVVDRLLDVYAEAEG</sequence>
<dbReference type="PANTHER" id="PTHR45947:SF3">
    <property type="entry name" value="SULFOQUINOVOSYL TRANSFERASE SQD2"/>
    <property type="match status" value="1"/>
</dbReference>
<dbReference type="GO" id="GO:0016757">
    <property type="term" value="F:glycosyltransferase activity"/>
    <property type="evidence" value="ECO:0007669"/>
    <property type="project" value="UniProtKB-KW"/>
</dbReference>
<dbReference type="Gene3D" id="3.40.50.2000">
    <property type="entry name" value="Glycogen Phosphorylase B"/>
    <property type="match status" value="2"/>
</dbReference>
<dbReference type="AlphaFoldDB" id="A0ABD5YHK1"/>
<dbReference type="PANTHER" id="PTHR45947">
    <property type="entry name" value="SULFOQUINOVOSYL TRANSFERASE SQD2"/>
    <property type="match status" value="1"/>
</dbReference>
<evidence type="ECO:0000313" key="2">
    <source>
        <dbReference type="EMBL" id="MFC7187947.1"/>
    </source>
</evidence>
<proteinExistence type="predicted"/>
<dbReference type="InterPro" id="IPR050194">
    <property type="entry name" value="Glycosyltransferase_grp1"/>
</dbReference>
<protein>
    <submittedName>
        <fullName evidence="2">Glycosyltransferase family 4 protein</fullName>
        <ecNumber evidence="2">2.4.-.-</ecNumber>
    </submittedName>
</protein>
<dbReference type="EMBL" id="JBHSZZ010000067">
    <property type="protein sequence ID" value="MFC7187947.1"/>
    <property type="molecule type" value="Genomic_DNA"/>
</dbReference>
<accession>A0ABD5YHK1</accession>
<dbReference type="InterPro" id="IPR028098">
    <property type="entry name" value="Glyco_trans_4-like_N"/>
</dbReference>